<sequence length="381" mass="42020">MSEWANLRGLNISSGWSPRGGQMSAAYYSNSTPEGSSSGSAVAAALGLSMAAIGTETFGSILELAELNNVTGPKPSRGLIVNDVTLPTSARQDVIGTLTRTVSDAAHLLTTMAGRSENDERTWNIPFAVPDFTTYCKDTDLSGITIGVPRSTFTVDSTSPIMISFESALDTLHRAGAKVVDNADFPDVEEFMKLNQQVRGIVRASEFKRDIVRYLQTLEANPNHIHSAEDIIRFTKSFAGEEHPDRDIRKFLWTQAEGIYVNTDKYREMVSQGQFYGGEVGILGAMEKHGLDLLTVPSSMGIANDLAVKRWDSPYLKCHWGSILRARRLNWTRIARTGSGLRLGFRMASTLALFEVIKRLLTCVFAVIHRLRSPRLSRIRS</sequence>
<dbReference type="Pfam" id="PF01425">
    <property type="entry name" value="Amidase"/>
    <property type="match status" value="1"/>
</dbReference>
<comment type="caution">
    <text evidence="2">The sequence shown here is derived from an EMBL/GenBank/DDBJ whole genome shotgun (WGS) entry which is preliminary data.</text>
</comment>
<proteinExistence type="predicted"/>
<reference evidence="2 3" key="1">
    <citation type="journal article" date="2023" name="bioRxiv">
        <title>High-quality genome assemblies of four members of thePodospora anserinaspecies complex.</title>
        <authorList>
            <person name="Ament-Velasquez S.L."/>
            <person name="Vogan A.A."/>
            <person name="Wallerman O."/>
            <person name="Hartmann F."/>
            <person name="Gautier V."/>
            <person name="Silar P."/>
            <person name="Giraud T."/>
            <person name="Johannesson H."/>
        </authorList>
    </citation>
    <scope>NUCLEOTIDE SEQUENCE [LARGE SCALE GENOMIC DNA]</scope>
    <source>
        <strain evidence="2 3">CBS 411.78</strain>
    </source>
</reference>
<dbReference type="Proteomes" id="UP001326199">
    <property type="component" value="Unassembled WGS sequence"/>
</dbReference>
<keyword evidence="3" id="KW-1185">Reference proteome</keyword>
<dbReference type="RefSeq" id="XP_062765711.1">
    <property type="nucleotide sequence ID" value="XM_062905912.1"/>
</dbReference>
<evidence type="ECO:0000313" key="3">
    <source>
        <dbReference type="Proteomes" id="UP001326199"/>
    </source>
</evidence>
<feature type="domain" description="Amidase" evidence="1">
    <location>
        <begin position="13"/>
        <end position="196"/>
    </location>
</feature>
<name>A0ABR0HCH5_9PEZI</name>
<dbReference type="InterPro" id="IPR036928">
    <property type="entry name" value="AS_sf"/>
</dbReference>
<organism evidence="2 3">
    <name type="scientific">Podospora pseudopauciseta</name>
    <dbReference type="NCBI Taxonomy" id="2093780"/>
    <lineage>
        <taxon>Eukaryota</taxon>
        <taxon>Fungi</taxon>
        <taxon>Dikarya</taxon>
        <taxon>Ascomycota</taxon>
        <taxon>Pezizomycotina</taxon>
        <taxon>Sordariomycetes</taxon>
        <taxon>Sordariomycetidae</taxon>
        <taxon>Sordariales</taxon>
        <taxon>Podosporaceae</taxon>
        <taxon>Podospora</taxon>
    </lineage>
</organism>
<accession>A0ABR0HCH5</accession>
<protein>
    <recommendedName>
        <fullName evidence="1">Amidase domain-containing protein</fullName>
    </recommendedName>
</protein>
<dbReference type="Gene3D" id="3.90.1300.10">
    <property type="entry name" value="Amidase signature (AS) domain"/>
    <property type="match status" value="1"/>
</dbReference>
<gene>
    <name evidence="2" type="ORF">QC763_0065640</name>
</gene>
<dbReference type="PANTHER" id="PTHR42678">
    <property type="entry name" value="AMIDASE"/>
    <property type="match status" value="1"/>
</dbReference>
<evidence type="ECO:0000259" key="1">
    <source>
        <dbReference type="Pfam" id="PF01425"/>
    </source>
</evidence>
<dbReference type="GeneID" id="87926009"/>
<dbReference type="PANTHER" id="PTHR42678:SF34">
    <property type="entry name" value="OS04G0183300 PROTEIN"/>
    <property type="match status" value="1"/>
</dbReference>
<dbReference type="EMBL" id="JAFFHB010000005">
    <property type="protein sequence ID" value="KAK4665745.1"/>
    <property type="molecule type" value="Genomic_DNA"/>
</dbReference>
<dbReference type="InterPro" id="IPR023631">
    <property type="entry name" value="Amidase_dom"/>
</dbReference>
<dbReference type="SUPFAM" id="SSF75304">
    <property type="entry name" value="Amidase signature (AS) enzymes"/>
    <property type="match status" value="1"/>
</dbReference>
<evidence type="ECO:0000313" key="2">
    <source>
        <dbReference type="EMBL" id="KAK4665745.1"/>
    </source>
</evidence>